<proteinExistence type="predicted"/>
<reference evidence="2" key="1">
    <citation type="submission" date="2022-09" db="EMBL/GenBank/DDBJ databases">
        <authorList>
            <person name="Yuan C."/>
            <person name="Ke Z."/>
        </authorList>
    </citation>
    <scope>NUCLEOTIDE SEQUENCE</scope>
    <source>
        <strain evidence="2">LB-8</strain>
    </source>
</reference>
<keyword evidence="1" id="KW-0732">Signal</keyword>
<dbReference type="SUPFAM" id="SSF55486">
    <property type="entry name" value="Metalloproteases ('zincins'), catalytic domain"/>
    <property type="match status" value="1"/>
</dbReference>
<dbReference type="GO" id="GO:0008237">
    <property type="term" value="F:metallopeptidase activity"/>
    <property type="evidence" value="ECO:0007669"/>
    <property type="project" value="InterPro"/>
</dbReference>
<comment type="caution">
    <text evidence="2">The sequence shown here is derived from an EMBL/GenBank/DDBJ whole genome shotgun (WGS) entry which is preliminary data.</text>
</comment>
<evidence type="ECO:0000256" key="1">
    <source>
        <dbReference type="SAM" id="SignalP"/>
    </source>
</evidence>
<protein>
    <recommendedName>
        <fullName evidence="4">Peptidase M10 metallopeptidase domain-containing protein</fullName>
    </recommendedName>
</protein>
<dbReference type="PROSITE" id="PS51257">
    <property type="entry name" value="PROKAR_LIPOPROTEIN"/>
    <property type="match status" value="1"/>
</dbReference>
<evidence type="ECO:0000313" key="3">
    <source>
        <dbReference type="Proteomes" id="UP001155483"/>
    </source>
</evidence>
<feature type="signal peptide" evidence="1">
    <location>
        <begin position="1"/>
        <end position="22"/>
    </location>
</feature>
<dbReference type="Proteomes" id="UP001155483">
    <property type="component" value="Unassembled WGS sequence"/>
</dbReference>
<evidence type="ECO:0008006" key="4">
    <source>
        <dbReference type="Google" id="ProtNLM"/>
    </source>
</evidence>
<dbReference type="EMBL" id="JAOTIF010000009">
    <property type="protein sequence ID" value="MCU7550097.1"/>
    <property type="molecule type" value="Genomic_DNA"/>
</dbReference>
<dbReference type="RefSeq" id="WP_279297537.1">
    <property type="nucleotide sequence ID" value="NZ_JAOTIF010000009.1"/>
</dbReference>
<organism evidence="2 3">
    <name type="scientific">Paraflavisolibacter caeni</name>
    <dbReference type="NCBI Taxonomy" id="2982496"/>
    <lineage>
        <taxon>Bacteria</taxon>
        <taxon>Pseudomonadati</taxon>
        <taxon>Bacteroidota</taxon>
        <taxon>Chitinophagia</taxon>
        <taxon>Chitinophagales</taxon>
        <taxon>Chitinophagaceae</taxon>
        <taxon>Paraflavisolibacter</taxon>
    </lineage>
</organism>
<gene>
    <name evidence="2" type="ORF">OCK74_13315</name>
</gene>
<dbReference type="Gene3D" id="3.40.390.10">
    <property type="entry name" value="Collagenase (Catalytic Domain)"/>
    <property type="match status" value="1"/>
</dbReference>
<name>A0A9X2XX13_9BACT</name>
<sequence>MTKTPFLFAMFFILLLAGCTKTDNFKSNNADKPVIQADGQASKVMIQTDRKTYKAVLYSADYITTAKSGKAGQTIFFKDVGNKHLDVDFVPSDPRRGGRTNITYAIDNETTTDNGLSHVQVATAINNAMATWEAVKCSELNLTEIPHNGDLGWVQAFSGFGGSLDQVADIQHSGFLPGAFFDQIAPGGSSFILGITYHFIFFDEDGNVSDIDGNGLADVSFAEIYYNDNFVWSTNSSTGIDIESIALHESGHGLSQAHFGKAFLTNSNGKLHFTPKAVMNAAYSGEQRSLRGTDNGGHCSIWANWPKK</sequence>
<dbReference type="InterPro" id="IPR024079">
    <property type="entry name" value="MetalloPept_cat_dom_sf"/>
</dbReference>
<keyword evidence="3" id="KW-1185">Reference proteome</keyword>
<reference evidence="2" key="2">
    <citation type="submission" date="2023-04" db="EMBL/GenBank/DDBJ databases">
        <title>Paracnuella aquatica gen. nov., sp. nov., a member of the family Chitinophagaceae isolated from a hot spring.</title>
        <authorList>
            <person name="Wang C."/>
        </authorList>
    </citation>
    <scope>NUCLEOTIDE SEQUENCE</scope>
    <source>
        <strain evidence="2">LB-8</strain>
    </source>
</reference>
<accession>A0A9X2XX13</accession>
<evidence type="ECO:0000313" key="2">
    <source>
        <dbReference type="EMBL" id="MCU7550097.1"/>
    </source>
</evidence>
<feature type="chain" id="PRO_5040848470" description="Peptidase M10 metallopeptidase domain-containing protein" evidence="1">
    <location>
        <begin position="23"/>
        <end position="308"/>
    </location>
</feature>
<dbReference type="AlphaFoldDB" id="A0A9X2XX13"/>